<feature type="transmembrane region" description="Helical" evidence="1">
    <location>
        <begin position="97"/>
        <end position="120"/>
    </location>
</feature>
<dbReference type="AlphaFoldDB" id="A0AAU6Q4G2"/>
<gene>
    <name evidence="2" type="ORF">WDJ50_05285</name>
</gene>
<accession>A0AAU6Q4G2</accession>
<evidence type="ECO:0008006" key="3">
    <source>
        <dbReference type="Google" id="ProtNLM"/>
    </source>
</evidence>
<dbReference type="RefSeq" id="WP_339096809.1">
    <property type="nucleotide sequence ID" value="NZ_CP149782.1"/>
</dbReference>
<protein>
    <recommendedName>
        <fullName evidence="3">DUF1269 domain-containing protein</fullName>
    </recommendedName>
</protein>
<sequence length="199" mass="20407">MESVVALFPEPAQARQALDALQARGFAREHLGFALADVVAENEIASATGVSPEAGAPGGAGTAIKGTVYGALIGVVLLIPVWILLRLIPETQIYSDGALMAMLFGAIGGGGMGFLFGALAGSDHGDHVKLLRQMGVPAAQAERIQASVRGGHTMVIARDPSGSRTDEALSIMRRSGAVRLEDVEGGGKLQSERAGQGGH</sequence>
<keyword evidence="1" id="KW-1133">Transmembrane helix</keyword>
<evidence type="ECO:0000313" key="2">
    <source>
        <dbReference type="EMBL" id="WYF45540.1"/>
    </source>
</evidence>
<keyword evidence="1" id="KW-0472">Membrane</keyword>
<dbReference type="EMBL" id="CP149782">
    <property type="protein sequence ID" value="WYF45540.1"/>
    <property type="molecule type" value="Genomic_DNA"/>
</dbReference>
<name>A0AAU6Q4G2_9DEIO</name>
<feature type="transmembrane region" description="Helical" evidence="1">
    <location>
        <begin position="67"/>
        <end position="85"/>
    </location>
</feature>
<reference evidence="2" key="1">
    <citation type="submission" date="2024-03" db="EMBL/GenBank/DDBJ databases">
        <title>Deinococcus weizhi sp. nov., isolated from human skin.</title>
        <authorList>
            <person name="Wei Z."/>
            <person name="Tian F."/>
            <person name="Yang C."/>
            <person name="Xin L.T."/>
            <person name="Wen Z.J."/>
            <person name="Lan K.C."/>
            <person name="Yu L."/>
            <person name="Zhe W."/>
            <person name="Dan F.D."/>
            <person name="Jun W."/>
            <person name="Rui Z."/>
            <person name="Yong X.J."/>
            <person name="Ting Y."/>
            <person name="Wei X."/>
            <person name="Xu Z.G."/>
            <person name="Xin Z."/>
            <person name="Dong F.G."/>
            <person name="Ni X.M."/>
            <person name="Zheng M.G."/>
            <person name="Chun Y."/>
            <person name="Qian W.X."/>
        </authorList>
    </citation>
    <scope>NUCLEOTIDE SEQUENCE</scope>
    <source>
        <strain evidence="2">VB142</strain>
    </source>
</reference>
<organism evidence="2">
    <name type="scientific">Deinococcus sp. VB142</name>
    <dbReference type="NCBI Taxonomy" id="3112952"/>
    <lineage>
        <taxon>Bacteria</taxon>
        <taxon>Thermotogati</taxon>
        <taxon>Deinococcota</taxon>
        <taxon>Deinococci</taxon>
        <taxon>Deinococcales</taxon>
        <taxon>Deinococcaceae</taxon>
        <taxon>Deinococcus</taxon>
    </lineage>
</organism>
<proteinExistence type="predicted"/>
<keyword evidence="1" id="KW-0812">Transmembrane</keyword>
<evidence type="ECO:0000256" key="1">
    <source>
        <dbReference type="SAM" id="Phobius"/>
    </source>
</evidence>